<reference evidence="8 9" key="2">
    <citation type="submission" date="2018-11" db="EMBL/GenBank/DDBJ databases">
        <authorList>
            <consortium name="Pathogen Informatics"/>
        </authorList>
    </citation>
    <scope>NUCLEOTIDE SEQUENCE [LARGE SCALE GENOMIC DNA]</scope>
</reference>
<keyword evidence="3" id="KW-0040">ANK repeat</keyword>
<feature type="compositionally biased region" description="Polar residues" evidence="5">
    <location>
        <begin position="538"/>
        <end position="550"/>
    </location>
</feature>
<dbReference type="STRING" id="6216.A0A158QD41"/>
<dbReference type="OrthoDB" id="6136903at2759"/>
<dbReference type="SUPFAM" id="SSF57863">
    <property type="entry name" value="ArfGap/RecO-like zinc finger"/>
    <property type="match status" value="1"/>
</dbReference>
<evidence type="ECO:0000256" key="4">
    <source>
        <dbReference type="PROSITE-ProRule" id="PRU00288"/>
    </source>
</evidence>
<protein>
    <submittedName>
        <fullName evidence="10">Arf-GAP domain-containing protein</fullName>
    </submittedName>
</protein>
<feature type="compositionally biased region" description="Polar residues" evidence="5">
    <location>
        <begin position="85"/>
        <end position="94"/>
    </location>
</feature>
<feature type="region of interest" description="Disordered" evidence="5">
    <location>
        <begin position="69"/>
        <end position="114"/>
    </location>
</feature>
<organism evidence="10">
    <name type="scientific">Hymenolepis diminuta</name>
    <name type="common">Rat tapeworm</name>
    <dbReference type="NCBI Taxonomy" id="6216"/>
    <lineage>
        <taxon>Eukaryota</taxon>
        <taxon>Metazoa</taxon>
        <taxon>Spiralia</taxon>
        <taxon>Lophotrochozoa</taxon>
        <taxon>Platyhelminthes</taxon>
        <taxon>Cestoda</taxon>
        <taxon>Eucestoda</taxon>
        <taxon>Cyclophyllidea</taxon>
        <taxon>Hymenolepididae</taxon>
        <taxon>Hymenolepis</taxon>
    </lineage>
</organism>
<dbReference type="GO" id="GO:0008270">
    <property type="term" value="F:zinc ion binding"/>
    <property type="evidence" value="ECO:0007669"/>
    <property type="project" value="UniProtKB-KW"/>
</dbReference>
<dbReference type="EMBL" id="UYSG01000578">
    <property type="protein sequence ID" value="VDL19859.1"/>
    <property type="molecule type" value="Genomic_DNA"/>
</dbReference>
<dbReference type="Gene3D" id="2.30.29.30">
    <property type="entry name" value="Pleckstrin-homology domain (PH domain)/Phosphotyrosine-binding domain (PTB)"/>
    <property type="match status" value="1"/>
</dbReference>
<reference evidence="10" key="1">
    <citation type="submission" date="2016-04" db="UniProtKB">
        <authorList>
            <consortium name="WormBaseParasite"/>
        </authorList>
    </citation>
    <scope>IDENTIFICATION</scope>
</reference>
<dbReference type="GO" id="GO:0005096">
    <property type="term" value="F:GTPase activator activity"/>
    <property type="evidence" value="ECO:0007669"/>
    <property type="project" value="InterPro"/>
</dbReference>
<feature type="region of interest" description="Disordered" evidence="5">
    <location>
        <begin position="520"/>
        <end position="558"/>
    </location>
</feature>
<dbReference type="PANTHER" id="PTHR45819:SF5">
    <property type="entry name" value="CENTAURIN-GAMMA-1A"/>
    <property type="match status" value="1"/>
</dbReference>
<keyword evidence="2 4" id="KW-0479">Metal-binding</keyword>
<feature type="domain" description="Arf-GAP" evidence="7">
    <location>
        <begin position="120"/>
        <end position="280"/>
    </location>
</feature>
<accession>A0A158QD41</accession>
<dbReference type="SUPFAM" id="SSF50729">
    <property type="entry name" value="PH domain-like"/>
    <property type="match status" value="1"/>
</dbReference>
<dbReference type="GO" id="GO:0003924">
    <property type="term" value="F:GTPase activity"/>
    <property type="evidence" value="ECO:0007669"/>
    <property type="project" value="TreeGrafter"/>
</dbReference>
<dbReference type="InterPro" id="IPR038508">
    <property type="entry name" value="ArfGAP_dom_sf"/>
</dbReference>
<dbReference type="InterPro" id="IPR011993">
    <property type="entry name" value="PH-like_dom_sf"/>
</dbReference>
<dbReference type="InterPro" id="IPR001164">
    <property type="entry name" value="ArfGAP_dom"/>
</dbReference>
<feature type="domain" description="PH" evidence="6">
    <location>
        <begin position="1"/>
        <end position="53"/>
    </location>
</feature>
<dbReference type="SMART" id="SM00105">
    <property type="entry name" value="ArfGap"/>
    <property type="match status" value="1"/>
</dbReference>
<dbReference type="InterPro" id="IPR001849">
    <property type="entry name" value="PH_domain"/>
</dbReference>
<evidence type="ECO:0000256" key="3">
    <source>
        <dbReference type="ARBA" id="ARBA00023043"/>
    </source>
</evidence>
<evidence type="ECO:0000313" key="8">
    <source>
        <dbReference type="EMBL" id="VDL19859.1"/>
    </source>
</evidence>
<evidence type="ECO:0000256" key="5">
    <source>
        <dbReference type="SAM" id="MobiDB-lite"/>
    </source>
</evidence>
<dbReference type="Pfam" id="PF01412">
    <property type="entry name" value="ArfGap"/>
    <property type="match status" value="1"/>
</dbReference>
<name>A0A158QD41_HYMDI</name>
<dbReference type="Proteomes" id="UP000274504">
    <property type="component" value="Unassembled WGS sequence"/>
</dbReference>
<evidence type="ECO:0000259" key="6">
    <source>
        <dbReference type="PROSITE" id="PS50003"/>
    </source>
</evidence>
<dbReference type="AlphaFoldDB" id="A0A158QD41"/>
<dbReference type="PRINTS" id="PR00405">
    <property type="entry name" value="REVINTRACTNG"/>
</dbReference>
<dbReference type="PROSITE" id="PS50115">
    <property type="entry name" value="ARFGAP"/>
    <property type="match status" value="1"/>
</dbReference>
<evidence type="ECO:0000256" key="2">
    <source>
        <dbReference type="ARBA" id="ARBA00022771"/>
    </source>
</evidence>
<dbReference type="Gene3D" id="1.10.220.150">
    <property type="entry name" value="Arf GTPase activating protein"/>
    <property type="match status" value="1"/>
</dbReference>
<dbReference type="WBParaSite" id="HDID_0000239701-mRNA-1">
    <property type="protein sequence ID" value="HDID_0000239701-mRNA-1"/>
    <property type="gene ID" value="HDID_0000239701"/>
</dbReference>
<dbReference type="InterPro" id="IPR037278">
    <property type="entry name" value="ARFGAP/RecO"/>
</dbReference>
<evidence type="ECO:0000256" key="1">
    <source>
        <dbReference type="ARBA" id="ARBA00005430"/>
    </source>
</evidence>
<feature type="compositionally biased region" description="Low complexity" evidence="5">
    <location>
        <begin position="356"/>
        <end position="375"/>
    </location>
</feature>
<evidence type="ECO:0000313" key="9">
    <source>
        <dbReference type="Proteomes" id="UP000274504"/>
    </source>
</evidence>
<evidence type="ECO:0000259" key="7">
    <source>
        <dbReference type="PROSITE" id="PS50115"/>
    </source>
</evidence>
<comment type="similarity">
    <text evidence="1">Belongs to the centaurin gamma-like family.</text>
</comment>
<sequence length="558" mass="59014">MGFIIRGHFAVNVSKESEGYEFQLISMDRQWNFEAHSAEDRDDWVSHIDQAIITRLQLLDSSNKRPEGGFYSGSAGHGGGAGSDMPSNNWSVSIPGSGTTGSDPGGVKDGERGENMRVDEAMAKSLRAVSGNDACADCGAPVTALVTVFSCFSLITIPDMVISLLDSNIIRGFFSLVDPDWASLNLGEMVCIECSGVHRRLGTHISRIRSLMLDDWTPEAAAVMRAIGNTLANSVWEAAVPGNAASRRKPDSRSSKEEMESWIRAKYEHREFLPPLPYPEAPLQQQLIDAIARQDTRQVILCLARATPDTVNAPYSRQDPRAAIHIAATLGNIVYLQLLLWVGLQQQQQVNKQQQTTSVQQQQASQPAPPSSSSAMTPKHHQAAVAAYQQQVAVQAAAAAAAAAMGYHGGAAAVAGSPGMPPPNPQGVMAGGFAPVFMHNIMPVSSSNPMHGTMGGNNGGGGLGQATVAAGATLPRRRGPFACSTTGLAPGQPGCYLPPNQSQVPPSVVNTSMANRPLPVAGAFDPNNGRPLVPPPASNSTPIQAQQQSRLPDKEVGI</sequence>
<proteinExistence type="inferred from homology"/>
<keyword evidence="2 4" id="KW-0862">Zinc</keyword>
<dbReference type="PANTHER" id="PTHR45819">
    <property type="entry name" value="CENTAURIN-GAMMA-1A"/>
    <property type="match status" value="1"/>
</dbReference>
<dbReference type="InterPro" id="IPR051282">
    <property type="entry name" value="Arf-GAP_GTPase_ANK_PH"/>
</dbReference>
<gene>
    <name evidence="8" type="ORF">HDID_LOCUS2398</name>
</gene>
<keyword evidence="2 4" id="KW-0863">Zinc-finger</keyword>
<feature type="region of interest" description="Disordered" evidence="5">
    <location>
        <begin position="356"/>
        <end position="382"/>
    </location>
</feature>
<dbReference type="PROSITE" id="PS50003">
    <property type="entry name" value="PH_DOMAIN"/>
    <property type="match status" value="1"/>
</dbReference>
<evidence type="ECO:0000313" key="10">
    <source>
        <dbReference type="WBParaSite" id="HDID_0000239701-mRNA-1"/>
    </source>
</evidence>